<evidence type="ECO:0000256" key="2">
    <source>
        <dbReference type="SAM" id="SignalP"/>
    </source>
</evidence>
<evidence type="ECO:0000256" key="1">
    <source>
        <dbReference type="SAM" id="Phobius"/>
    </source>
</evidence>
<dbReference type="EMBL" id="KQ235043">
    <property type="protein sequence ID" value="KMZ93287.1"/>
    <property type="molecule type" value="Genomic_DNA"/>
</dbReference>
<evidence type="ECO:0000313" key="4">
    <source>
        <dbReference type="Proteomes" id="UP000053776"/>
    </source>
</evidence>
<feature type="chain" id="PRO_5005323360" evidence="2">
    <location>
        <begin position="24"/>
        <end position="484"/>
    </location>
</feature>
<keyword evidence="2" id="KW-0732">Signal</keyword>
<keyword evidence="1" id="KW-0812">Transmembrane</keyword>
<keyword evidence="1" id="KW-1133">Transmembrane helix</keyword>
<gene>
    <name evidence="3" type="ORF">PVMG_05575</name>
</gene>
<dbReference type="AlphaFoldDB" id="A0A0J9TF00"/>
<keyword evidence="1" id="KW-0472">Membrane</keyword>
<organism evidence="3 4">
    <name type="scientific">Plasmodium vivax Mauritania I</name>
    <dbReference type="NCBI Taxonomy" id="1035515"/>
    <lineage>
        <taxon>Eukaryota</taxon>
        <taxon>Sar</taxon>
        <taxon>Alveolata</taxon>
        <taxon>Apicomplexa</taxon>
        <taxon>Aconoidasida</taxon>
        <taxon>Haemosporida</taxon>
        <taxon>Plasmodiidae</taxon>
        <taxon>Plasmodium</taxon>
        <taxon>Plasmodium (Plasmodium)</taxon>
    </lineage>
</organism>
<dbReference type="Proteomes" id="UP000053776">
    <property type="component" value="Unassembled WGS sequence"/>
</dbReference>
<name>A0A0J9TF00_PLAVI</name>
<proteinExistence type="predicted"/>
<dbReference type="OrthoDB" id="381466at2759"/>
<accession>A0A0J9TF00</accession>
<feature type="transmembrane region" description="Helical" evidence="1">
    <location>
        <begin position="461"/>
        <end position="481"/>
    </location>
</feature>
<reference evidence="3 4" key="1">
    <citation type="submission" date="2011-08" db="EMBL/GenBank/DDBJ databases">
        <title>The Genome Sequence of Plasmodium vivax Mauritania I.</title>
        <authorList>
            <consortium name="The Broad Institute Genome Sequencing Platform"/>
            <consortium name="The Broad Institute Genome Sequencing Center for Infectious Disease"/>
            <person name="Neafsey D."/>
            <person name="Carlton J."/>
            <person name="Barnwell J."/>
            <person name="Collins W."/>
            <person name="Escalante A."/>
            <person name="Mullikin J."/>
            <person name="Saul A."/>
            <person name="Guigo R."/>
            <person name="Camara F."/>
            <person name="Young S.K."/>
            <person name="Zeng Q."/>
            <person name="Gargeya S."/>
            <person name="Fitzgerald M."/>
            <person name="Haas B."/>
            <person name="Abouelleil A."/>
            <person name="Alvarado L."/>
            <person name="Arachchi H.M."/>
            <person name="Berlin A."/>
            <person name="Brown A."/>
            <person name="Chapman S.B."/>
            <person name="Chen Z."/>
            <person name="Dunbar C."/>
            <person name="Freedman E."/>
            <person name="Gearin G."/>
            <person name="Gellesch M."/>
            <person name="Goldberg J."/>
            <person name="Griggs A."/>
            <person name="Gujja S."/>
            <person name="Heiman D."/>
            <person name="Howarth C."/>
            <person name="Larson L."/>
            <person name="Lui A."/>
            <person name="MacDonald P.J.P."/>
            <person name="Montmayeur A."/>
            <person name="Murphy C."/>
            <person name="Neiman D."/>
            <person name="Pearson M."/>
            <person name="Priest M."/>
            <person name="Roberts A."/>
            <person name="Saif S."/>
            <person name="Shea T."/>
            <person name="Shenoy N."/>
            <person name="Sisk P."/>
            <person name="Stolte C."/>
            <person name="Sykes S."/>
            <person name="Wortman J."/>
            <person name="Nusbaum C."/>
            <person name="Birren B."/>
        </authorList>
    </citation>
    <scope>NUCLEOTIDE SEQUENCE [LARGE SCALE GENOMIC DNA]</scope>
    <source>
        <strain evidence="3 4">Mauritania I</strain>
    </source>
</reference>
<protein>
    <submittedName>
        <fullName evidence="3">Uncharacterized protein</fullName>
    </submittedName>
</protein>
<evidence type="ECO:0000313" key="3">
    <source>
        <dbReference type="EMBL" id="KMZ93287.1"/>
    </source>
</evidence>
<sequence length="484" mass="56433">MYIYLLIFFSIFVLYLQIQACSAYFYEVFNEVLSIFDKDYVDKYLDSIKNISDPILRHVALYLVQNYEYAKKYFSKDGKRNHNPACESLNRWLDQKKSFFTHAEKCQSNVKLWKKYIDPLWDKLHSNNNGNKCERVEYFTNTLSIPSELLPATCYMHVPKNYKCTPPSPEKKFRLITMCPKISEQCSKCKEKGLLQLSTPNEQIAALARCPLIVPLTTLSSTKYQVSCEVNCPSEIHMIAFSISACPMYYYEIFNQYPSVVTTEVDEYLHIIKNYSDPILRYIALYLIYNYKNAQKLFTGANNYQDDLACNNLNRWLDQSKSFFTHSQKSSSNASLWKIYIEDLWKTLDSKNKGKKCPRKEYFSNTTQIPEELGLVMEYGKYPDDYICYDPLEEDHTLILGDCYKLNELCSECENLRVLQEKSSNSKAPHQEICLTLYKSLQISQLEVPESCGACPSLIRMLSFPVFVTFSGTLFIAFFLYKVI</sequence>
<feature type="signal peptide" evidence="2">
    <location>
        <begin position="1"/>
        <end position="23"/>
    </location>
</feature>